<reference evidence="1 2" key="1">
    <citation type="submission" date="2020-08" db="EMBL/GenBank/DDBJ databases">
        <title>Sequencing the genomes of 1000 actinobacteria strains.</title>
        <authorList>
            <person name="Klenk H.-P."/>
        </authorList>
    </citation>
    <scope>NUCLEOTIDE SEQUENCE [LARGE SCALE GENOMIC DNA]</scope>
    <source>
        <strain evidence="1 2">DSM 45584</strain>
    </source>
</reference>
<keyword evidence="2" id="KW-1185">Reference proteome</keyword>
<proteinExistence type="predicted"/>
<dbReference type="RefSeq" id="WP_184722856.1">
    <property type="nucleotide sequence ID" value="NZ_JACHIW010000001.1"/>
</dbReference>
<comment type="caution">
    <text evidence="1">The sequence shown here is derived from an EMBL/GenBank/DDBJ whole genome shotgun (WGS) entry which is preliminary data.</text>
</comment>
<evidence type="ECO:0000313" key="1">
    <source>
        <dbReference type="EMBL" id="MBB5152865.1"/>
    </source>
</evidence>
<gene>
    <name evidence="1" type="ORF">BJ970_000399</name>
</gene>
<sequence>MIAAESQLACPVCSAAPDEPVCSRCGWVLEAGPWLGPATEADRRAFGERLASARRRFDLAAAALAAGYPDAGDPAIFDRLAALARGGCPDPAELVAARESVPRVAAISMSEAVRPALARLVGTSEDDQPRVLDVVDVRVNGIAAVRLRTDELGVPQPVGPVRLRSWPDLLPSLPDDDGERRLVMAGGAGVHGTAVISDAEIATGRQVLRQLAGATEGADEVLVVHRLGGWAIPDRLLDLPTRLIRADGPELGAVTGFAPLRHDYRLVLIEADGRGATRPVSKTLFPAGTTAESGPEVTVPVVAPATGRQPVVVAVVAGPDGIPPRQCRPVEVLRCELAAGQRHALRFRLDGPGRVRLGSPANADRDPETAAAWPTPLDEIPVTYQPGTDDMDVVFGIELGGSATEVGRRRDLIVEVIRLVEERHPEAAAVRVCVVGYHDHVRGRRNVLDVSGFGTPAAGREFAAGLVASPMIEPLAAPVEDALRAAQGWRARPAARRFVLVGARPPFPIKDASVPRCPNGIDWQKQLRRLERDDVHHVAVWDRPSRYDKQNQDSRQALRDWLRLSHPKKRMLLTGTEPELVANNARLLGATSRPAPLLFPLAAWTQEDAQ</sequence>
<name>A0A840Q3C1_9PSEU</name>
<dbReference type="EMBL" id="JACHIW010000001">
    <property type="protein sequence ID" value="MBB5152865.1"/>
    <property type="molecule type" value="Genomic_DNA"/>
</dbReference>
<protein>
    <submittedName>
        <fullName evidence="1">Uncharacterized protein</fullName>
    </submittedName>
</protein>
<organism evidence="1 2">
    <name type="scientific">Saccharopolyspora phatthalungensis</name>
    <dbReference type="NCBI Taxonomy" id="664693"/>
    <lineage>
        <taxon>Bacteria</taxon>
        <taxon>Bacillati</taxon>
        <taxon>Actinomycetota</taxon>
        <taxon>Actinomycetes</taxon>
        <taxon>Pseudonocardiales</taxon>
        <taxon>Pseudonocardiaceae</taxon>
        <taxon>Saccharopolyspora</taxon>
    </lineage>
</organism>
<dbReference type="Proteomes" id="UP000584374">
    <property type="component" value="Unassembled WGS sequence"/>
</dbReference>
<dbReference type="AlphaFoldDB" id="A0A840Q3C1"/>
<accession>A0A840Q3C1</accession>
<evidence type="ECO:0000313" key="2">
    <source>
        <dbReference type="Proteomes" id="UP000584374"/>
    </source>
</evidence>